<protein>
    <recommendedName>
        <fullName evidence="3">DUF3352 domain-containing protein</fullName>
    </recommendedName>
</protein>
<gene>
    <name evidence="1" type="ORF">C7B64_18675</name>
</gene>
<dbReference type="EMBL" id="PVWJ01000112">
    <property type="protein sequence ID" value="PSB01362.1"/>
    <property type="molecule type" value="Genomic_DNA"/>
</dbReference>
<proteinExistence type="predicted"/>
<sequence length="494" mass="54353">MYRPFLLAAALAASIGAGGCYYLESVRLSAIDPVNSAKYVPETALVWGYLVLDRSRWQQLSQFGTKESQVAFDVNLSNIVKVFDEQVLQDLSWTEDILPTFGSITVAGIPQGKKIGWLIIASISNPGQFWWKLASKSQSQTYQDYQGVRIYRLSRRGGIKSQKSKVIGEAAPLGLSQKLEGSRNALPSDGDKFFWAAKVDNQLLLADSVDVIEQSIDSNLNHQSILSLNQTETALSRIKQERLLFQLYFPNYKLFSPRINSLAISVGVNDSGLKLQQAALFANPNFSEPREAKAYQSPASLGLIRTNGGIIAAIVSDAFGLRQGWQQKLGLDLGITSQVKESSVSLIAASQQEIGGGVSITSNPTLSNRLLADLDWRGKKLGYTIVGKQVGNRRFKTWLGKKVQVPFLGYGYLDSQTIFVALGKYPVLSAVATSQLQPSKSVEIDFPKLVPLLSKTLPEPTLALWKTIERVEGESTSDAEGIRFDLQLKLNRKE</sequence>
<dbReference type="RefSeq" id="WP_106290182.1">
    <property type="nucleotide sequence ID" value="NZ_CAWNTC010000144.1"/>
</dbReference>
<dbReference type="Pfam" id="PF11832">
    <property type="entry name" value="DUF3352"/>
    <property type="match status" value="1"/>
</dbReference>
<comment type="caution">
    <text evidence="1">The sequence shown here is derived from an EMBL/GenBank/DDBJ whole genome shotgun (WGS) entry which is preliminary data.</text>
</comment>
<reference evidence="1 2" key="1">
    <citation type="submission" date="2018-02" db="EMBL/GenBank/DDBJ databases">
        <authorList>
            <person name="Cohen D.B."/>
            <person name="Kent A.D."/>
        </authorList>
    </citation>
    <scope>NUCLEOTIDE SEQUENCE [LARGE SCALE GENOMIC DNA]</scope>
    <source>
        <strain evidence="1 2">CCAP 1448/3</strain>
    </source>
</reference>
<dbReference type="Proteomes" id="UP000238762">
    <property type="component" value="Unassembled WGS sequence"/>
</dbReference>
<name>A0A2T1BZE3_9CYAN</name>
<evidence type="ECO:0000313" key="1">
    <source>
        <dbReference type="EMBL" id="PSB01362.1"/>
    </source>
</evidence>
<dbReference type="PROSITE" id="PS51257">
    <property type="entry name" value="PROKAR_LIPOPROTEIN"/>
    <property type="match status" value="1"/>
</dbReference>
<organism evidence="1 2">
    <name type="scientific">Merismopedia glauca CCAP 1448/3</name>
    <dbReference type="NCBI Taxonomy" id="1296344"/>
    <lineage>
        <taxon>Bacteria</taxon>
        <taxon>Bacillati</taxon>
        <taxon>Cyanobacteriota</taxon>
        <taxon>Cyanophyceae</taxon>
        <taxon>Synechococcales</taxon>
        <taxon>Merismopediaceae</taxon>
        <taxon>Merismopedia</taxon>
    </lineage>
</organism>
<accession>A0A2T1BZE3</accession>
<dbReference type="AlphaFoldDB" id="A0A2T1BZE3"/>
<dbReference type="OrthoDB" id="451203at2"/>
<keyword evidence="2" id="KW-1185">Reference proteome</keyword>
<dbReference type="InterPro" id="IPR021787">
    <property type="entry name" value="DUF3352"/>
</dbReference>
<reference evidence="1 2" key="2">
    <citation type="submission" date="2018-03" db="EMBL/GenBank/DDBJ databases">
        <title>The ancient ancestry and fast evolution of plastids.</title>
        <authorList>
            <person name="Moore K.R."/>
            <person name="Magnabosco C."/>
            <person name="Momper L."/>
            <person name="Gold D.A."/>
            <person name="Bosak T."/>
            <person name="Fournier G.P."/>
        </authorList>
    </citation>
    <scope>NUCLEOTIDE SEQUENCE [LARGE SCALE GENOMIC DNA]</scope>
    <source>
        <strain evidence="1 2">CCAP 1448/3</strain>
    </source>
</reference>
<evidence type="ECO:0000313" key="2">
    <source>
        <dbReference type="Proteomes" id="UP000238762"/>
    </source>
</evidence>
<evidence type="ECO:0008006" key="3">
    <source>
        <dbReference type="Google" id="ProtNLM"/>
    </source>
</evidence>